<organism evidence="3 4">
    <name type="scientific">Peribacillus cavernae</name>
    <dbReference type="NCBI Taxonomy" id="1674310"/>
    <lineage>
        <taxon>Bacteria</taxon>
        <taxon>Bacillati</taxon>
        <taxon>Bacillota</taxon>
        <taxon>Bacilli</taxon>
        <taxon>Bacillales</taxon>
        <taxon>Bacillaceae</taxon>
        <taxon>Peribacillus</taxon>
    </lineage>
</organism>
<proteinExistence type="predicted"/>
<protein>
    <recommendedName>
        <fullName evidence="2">Excalibur calcium-binding domain-containing protein</fullName>
    </recommendedName>
</protein>
<reference evidence="3 4" key="1">
    <citation type="submission" date="2018-12" db="EMBL/GenBank/DDBJ databases">
        <title>Bacillus chawlae sp. nov., Bacillus glennii sp. nov., and Bacillus saganii sp. nov. Isolated from the Vehicle Assembly Building at Kennedy Space Center where the Viking Spacecraft were Assembled.</title>
        <authorList>
            <person name="Seuylemezian A."/>
            <person name="Vaishampayan P."/>
        </authorList>
    </citation>
    <scope>NUCLEOTIDE SEQUENCE [LARGE SCALE GENOMIC DNA]</scope>
    <source>
        <strain evidence="3 4">L5</strain>
    </source>
</reference>
<evidence type="ECO:0000313" key="4">
    <source>
        <dbReference type="Proteomes" id="UP000267430"/>
    </source>
</evidence>
<dbReference type="SMART" id="SM00894">
    <property type="entry name" value="Excalibur"/>
    <property type="match status" value="1"/>
</dbReference>
<comment type="caution">
    <text evidence="3">The sequence shown here is derived from an EMBL/GenBank/DDBJ whole genome shotgun (WGS) entry which is preliminary data.</text>
</comment>
<name>A0A3S0TZH0_9BACI</name>
<dbReference type="OrthoDB" id="4376109at2"/>
<gene>
    <name evidence="3" type="ORF">ELQ35_05000</name>
</gene>
<feature type="region of interest" description="Disordered" evidence="1">
    <location>
        <begin position="329"/>
        <end position="422"/>
    </location>
</feature>
<keyword evidence="4" id="KW-1185">Reference proteome</keyword>
<accession>A0A3S0TZH0</accession>
<evidence type="ECO:0000256" key="1">
    <source>
        <dbReference type="SAM" id="MobiDB-lite"/>
    </source>
</evidence>
<feature type="region of interest" description="Disordered" evidence="1">
    <location>
        <begin position="439"/>
        <end position="460"/>
    </location>
</feature>
<dbReference type="InterPro" id="IPR008613">
    <property type="entry name" value="Excalibur_Ca-bd_domain"/>
</dbReference>
<dbReference type="EMBL" id="RYZZ01000006">
    <property type="protein sequence ID" value="RUQ30951.1"/>
    <property type="molecule type" value="Genomic_DNA"/>
</dbReference>
<feature type="domain" description="Excalibur calcium-binding" evidence="2">
    <location>
        <begin position="423"/>
        <end position="459"/>
    </location>
</feature>
<dbReference type="Pfam" id="PF05901">
    <property type="entry name" value="Excalibur"/>
    <property type="match status" value="1"/>
</dbReference>
<dbReference type="AlphaFoldDB" id="A0A3S0TZH0"/>
<evidence type="ECO:0000259" key="2">
    <source>
        <dbReference type="SMART" id="SM00894"/>
    </source>
</evidence>
<dbReference type="Proteomes" id="UP000267430">
    <property type="component" value="Unassembled WGS sequence"/>
</dbReference>
<sequence length="460" mass="53575">MQKWIGNKPTIIQKSIISKFENMMRQVEINYLHSDEVVLKVIEAEFDKKSGNEVNGLLVITNQRFMFFGKNEQHVYNLIEINDFKLQTDGKDKNEQRLILFIGRFQLDFDDLKKNDDTQEFLDILEQKLYDPNIEILTTVTHDFEYFLHETRLDDLKKKNIKITPFLLKRDDMGLSKNGTRLLKEIHPHAQLIVEGFYQHKQKEGNFIVIDKDVLLYHYDNKKHNAKLIRTWYFGFFNGMQLDHFAFKTEISGQEGKLVLNSEGKQFESILTQMGIAFIIKTRRRYKKILGFRSGKWWKKSIASLTYLFILLFSGILIFSEDTEESKASTISTETKDEQVQNKEQVSEKKKQEKAARLAEEKKKQEETARIAEEKRKKEEATRLAEEKKKKEEAALLAEEKKEKEEADRIAAESEEEAAATVSYKNCTAVREAGVAPIHKGEPGYAKHLDRDGDGIGCDR</sequence>
<dbReference type="RefSeq" id="WP_126863736.1">
    <property type="nucleotide sequence ID" value="NZ_JAUSTX010000005.1"/>
</dbReference>
<feature type="compositionally biased region" description="Basic and acidic residues" evidence="1">
    <location>
        <begin position="334"/>
        <end position="412"/>
    </location>
</feature>
<evidence type="ECO:0000313" key="3">
    <source>
        <dbReference type="EMBL" id="RUQ30951.1"/>
    </source>
</evidence>